<name>A0ABP1FIW9_9CHLO</name>
<feature type="domain" description="F-box" evidence="1">
    <location>
        <begin position="14"/>
        <end position="60"/>
    </location>
</feature>
<dbReference type="EMBL" id="CAXHTA020000002">
    <property type="protein sequence ID" value="CAL5219910.1"/>
    <property type="molecule type" value="Genomic_DNA"/>
</dbReference>
<protein>
    <submittedName>
        <fullName evidence="2">G1839 protein</fullName>
    </submittedName>
</protein>
<comment type="caution">
    <text evidence="2">The sequence shown here is derived from an EMBL/GenBank/DDBJ whole genome shotgun (WGS) entry which is preliminary data.</text>
</comment>
<sequence>MACAFQCPDGDAKSVCLVDLPEYILHKILFHLGNDSLSKAAQTCTLLLRLAGNADLWRGDQVLTEDRLMLAAKLCLSRALHIPPQMFRPYDDLVHSPKFPIKVILSNLRGILGYPYQDGFLAHPRLDEAIAIACTGITEQIKRARQASQDTLQCAICPAAVFVLVRPERNSVRFELRQRPALTAILRGFEELGWPATLGESAAARLQHSRLRSSARSQLLLIRHLYGPYLEQDTSQPVFATVERVVRDALAPFYWSLREGAQRCLKAADLQGKHPSLLGDWLGPTEALLQHATSRDMELMLKLRQFFPNRLPVVRDECNAHTGLHGHANTARCAAAALQKHCTSTTGTFWTNYEPRFDANGLVELADCLRRERTCVTSAHEEAPKEGVTAEAFTASGTAGHGAIEHKDAVYVGRQADAMAESEDGALDDHISRVLHGSDPTLVMRLRLKARLHLEVLRVMSWCFFMLGTEHEQQRTNAKRQPLNS</sequence>
<evidence type="ECO:0000313" key="2">
    <source>
        <dbReference type="EMBL" id="CAL5219910.1"/>
    </source>
</evidence>
<evidence type="ECO:0000259" key="1">
    <source>
        <dbReference type="PROSITE" id="PS50181"/>
    </source>
</evidence>
<evidence type="ECO:0000313" key="3">
    <source>
        <dbReference type="Proteomes" id="UP001497392"/>
    </source>
</evidence>
<accession>A0ABP1FIW9</accession>
<dbReference type="InterPro" id="IPR036047">
    <property type="entry name" value="F-box-like_dom_sf"/>
</dbReference>
<keyword evidence="3" id="KW-1185">Reference proteome</keyword>
<dbReference type="PROSITE" id="PS50181">
    <property type="entry name" value="FBOX"/>
    <property type="match status" value="1"/>
</dbReference>
<dbReference type="InterPro" id="IPR001810">
    <property type="entry name" value="F-box_dom"/>
</dbReference>
<dbReference type="Proteomes" id="UP001497392">
    <property type="component" value="Unassembled WGS sequence"/>
</dbReference>
<reference evidence="2 3" key="1">
    <citation type="submission" date="2024-06" db="EMBL/GenBank/DDBJ databases">
        <authorList>
            <person name="Kraege A."/>
            <person name="Thomma B."/>
        </authorList>
    </citation>
    <scope>NUCLEOTIDE SEQUENCE [LARGE SCALE GENOMIC DNA]</scope>
</reference>
<gene>
    <name evidence="2" type="primary">g1839</name>
    <name evidence="2" type="ORF">VP750_LOCUS1569</name>
</gene>
<proteinExistence type="predicted"/>
<dbReference type="SUPFAM" id="SSF81383">
    <property type="entry name" value="F-box domain"/>
    <property type="match status" value="1"/>
</dbReference>
<organism evidence="2 3">
    <name type="scientific">Coccomyxa viridis</name>
    <dbReference type="NCBI Taxonomy" id="1274662"/>
    <lineage>
        <taxon>Eukaryota</taxon>
        <taxon>Viridiplantae</taxon>
        <taxon>Chlorophyta</taxon>
        <taxon>core chlorophytes</taxon>
        <taxon>Trebouxiophyceae</taxon>
        <taxon>Trebouxiophyceae incertae sedis</taxon>
        <taxon>Coccomyxaceae</taxon>
        <taxon>Coccomyxa</taxon>
    </lineage>
</organism>